<evidence type="ECO:0000313" key="2">
    <source>
        <dbReference type="Proteomes" id="UP000215413"/>
    </source>
</evidence>
<accession>A0A233V227</accession>
<name>A0A233V227_FINMA</name>
<sequence length="114" mass="13232">MEEFRLSFRNEKENVSLIRLSSSFVAMKCGFSLDDIEDIKLCATECLNLQRNRSEIIDCTMTIDDESLTLIFKLDGSNPRENNEKDKISEMIIQSLMDEYEINGSEIKVIKNRK</sequence>
<proteinExistence type="predicted"/>
<organism evidence="1 2">
    <name type="scientific">Finegoldia magna</name>
    <name type="common">Peptostreptococcus magnus</name>
    <dbReference type="NCBI Taxonomy" id="1260"/>
    <lineage>
        <taxon>Bacteria</taxon>
        <taxon>Bacillati</taxon>
        <taxon>Bacillota</taxon>
        <taxon>Tissierellia</taxon>
        <taxon>Tissierellales</taxon>
        <taxon>Peptoniphilaceae</taxon>
        <taxon>Finegoldia</taxon>
    </lineage>
</organism>
<dbReference type="RefSeq" id="WP_094206485.1">
    <property type="nucleotide sequence ID" value="NZ_NDYA01000025.1"/>
</dbReference>
<dbReference type="AlphaFoldDB" id="A0A233V227"/>
<dbReference type="EMBL" id="NDYC01000048">
    <property type="protein sequence ID" value="OXZ26431.1"/>
    <property type="molecule type" value="Genomic_DNA"/>
</dbReference>
<reference evidence="2" key="1">
    <citation type="submission" date="2017-04" db="EMBL/GenBank/DDBJ databases">
        <title>Finegoldia magna isolated from orthopedic joint implant-associated infections.</title>
        <authorList>
            <person name="Bjorklund S."/>
            <person name="Bruggemann H."/>
            <person name="Jensen A."/>
            <person name="Hellmark B."/>
            <person name="Soderquist B."/>
        </authorList>
    </citation>
    <scope>NUCLEOTIDE SEQUENCE [LARGE SCALE GENOMIC DNA]</scope>
    <source>
        <strain evidence="2">CCUG 54800</strain>
    </source>
</reference>
<comment type="caution">
    <text evidence="1">The sequence shown here is derived from an EMBL/GenBank/DDBJ whole genome shotgun (WGS) entry which is preliminary data.</text>
</comment>
<gene>
    <name evidence="1" type="ORF">B9N49_09380</name>
</gene>
<evidence type="ECO:0000313" key="1">
    <source>
        <dbReference type="EMBL" id="OXZ26431.1"/>
    </source>
</evidence>
<dbReference type="Proteomes" id="UP000215413">
    <property type="component" value="Unassembled WGS sequence"/>
</dbReference>
<protein>
    <submittedName>
        <fullName evidence="1">Anti-sigma factor</fullName>
    </submittedName>
</protein>